<reference evidence="4 5" key="1">
    <citation type="journal article" date="2012" name="PLoS Pathog.">
        <title>Diverse lifestyles and strategies of plant pathogenesis encoded in the genomes of eighteen Dothideomycetes fungi.</title>
        <authorList>
            <person name="Ohm R.A."/>
            <person name="Feau N."/>
            <person name="Henrissat B."/>
            <person name="Schoch C.L."/>
            <person name="Horwitz B.A."/>
            <person name="Barry K.W."/>
            <person name="Condon B.J."/>
            <person name="Copeland A.C."/>
            <person name="Dhillon B."/>
            <person name="Glaser F."/>
            <person name="Hesse C.N."/>
            <person name="Kosti I."/>
            <person name="LaButti K."/>
            <person name="Lindquist E.A."/>
            <person name="Lucas S."/>
            <person name="Salamov A.A."/>
            <person name="Bradshaw R.E."/>
            <person name="Ciuffetti L."/>
            <person name="Hamelin R.C."/>
            <person name="Kema G.H.J."/>
            <person name="Lawrence C."/>
            <person name="Scott J.A."/>
            <person name="Spatafora J.W."/>
            <person name="Turgeon B.G."/>
            <person name="de Wit P.J.G.M."/>
            <person name="Zhong S."/>
            <person name="Goodwin S.B."/>
            <person name="Grigoriev I.V."/>
        </authorList>
    </citation>
    <scope>NUCLEOTIDE SEQUENCE [LARGE SCALE GENOMIC DNA]</scope>
    <source>
        <strain evidence="4 5">UAMH 10762</strain>
    </source>
</reference>
<dbReference type="STRING" id="717646.M2NDB0"/>
<dbReference type="AlphaFoldDB" id="M2NDB0"/>
<sequence>MADTLQNASSLQELERIFSQTTYVAVDFYADWCGPCKQIAPIYANLSKKNSIPNLLTFVKVNVDQAQDIARQYGVSAMPTFMFFKEGKQVAVNGQKLIRGADVRSLNDAAEKLGGLAKKKAEGA</sequence>
<dbReference type="OrthoDB" id="19690at2759"/>
<dbReference type="PRINTS" id="PR00421">
    <property type="entry name" value="THIOREDOXIN"/>
</dbReference>
<dbReference type="Proteomes" id="UP000011761">
    <property type="component" value="Unassembled WGS sequence"/>
</dbReference>
<evidence type="ECO:0000313" key="5">
    <source>
        <dbReference type="Proteomes" id="UP000011761"/>
    </source>
</evidence>
<proteinExistence type="inferred from homology"/>
<dbReference type="KEGG" id="bcom:BAUCODRAFT_442650"/>
<organism evidence="4 5">
    <name type="scientific">Baudoinia panamericana (strain UAMH 10762)</name>
    <name type="common">Angels' share fungus</name>
    <name type="synonym">Baudoinia compniacensis (strain UAMH 10762)</name>
    <dbReference type="NCBI Taxonomy" id="717646"/>
    <lineage>
        <taxon>Eukaryota</taxon>
        <taxon>Fungi</taxon>
        <taxon>Dikarya</taxon>
        <taxon>Ascomycota</taxon>
        <taxon>Pezizomycotina</taxon>
        <taxon>Dothideomycetes</taxon>
        <taxon>Dothideomycetidae</taxon>
        <taxon>Mycosphaerellales</taxon>
        <taxon>Teratosphaeriaceae</taxon>
        <taxon>Baudoinia</taxon>
    </lineage>
</organism>
<dbReference type="CDD" id="cd02947">
    <property type="entry name" value="TRX_family"/>
    <property type="match status" value="1"/>
</dbReference>
<protein>
    <recommendedName>
        <fullName evidence="3">Thioredoxin domain-containing protein</fullName>
    </recommendedName>
</protein>
<dbReference type="PANTHER" id="PTHR46115">
    <property type="entry name" value="THIOREDOXIN-LIKE PROTEIN 1"/>
    <property type="match status" value="1"/>
</dbReference>
<keyword evidence="5" id="KW-1185">Reference proteome</keyword>
<dbReference type="eggNOG" id="KOG0908">
    <property type="taxonomic scope" value="Eukaryota"/>
</dbReference>
<dbReference type="Gene3D" id="3.40.30.10">
    <property type="entry name" value="Glutaredoxin"/>
    <property type="match status" value="1"/>
</dbReference>
<dbReference type="HOGENOM" id="CLU_090389_14_0_1"/>
<evidence type="ECO:0000256" key="2">
    <source>
        <dbReference type="ARBA" id="ARBA00023157"/>
    </source>
</evidence>
<dbReference type="Pfam" id="PF00085">
    <property type="entry name" value="Thioredoxin"/>
    <property type="match status" value="1"/>
</dbReference>
<gene>
    <name evidence="4" type="ORF">BAUCODRAFT_442650</name>
</gene>
<dbReference type="GeneID" id="19114377"/>
<dbReference type="PROSITE" id="PS51352">
    <property type="entry name" value="THIOREDOXIN_2"/>
    <property type="match status" value="1"/>
</dbReference>
<dbReference type="InterPro" id="IPR013766">
    <property type="entry name" value="Thioredoxin_domain"/>
</dbReference>
<evidence type="ECO:0000259" key="3">
    <source>
        <dbReference type="PROSITE" id="PS51352"/>
    </source>
</evidence>
<dbReference type="OMA" id="RIICCYG"/>
<feature type="domain" description="Thioredoxin" evidence="3">
    <location>
        <begin position="1"/>
        <end position="115"/>
    </location>
</feature>
<dbReference type="InterPro" id="IPR036249">
    <property type="entry name" value="Thioredoxin-like_sf"/>
</dbReference>
<name>M2NDB0_BAUPA</name>
<dbReference type="EMBL" id="KB445554">
    <property type="protein sequence ID" value="EMC97204.1"/>
    <property type="molecule type" value="Genomic_DNA"/>
</dbReference>
<dbReference type="RefSeq" id="XP_007675697.1">
    <property type="nucleotide sequence ID" value="XM_007677507.1"/>
</dbReference>
<evidence type="ECO:0000256" key="1">
    <source>
        <dbReference type="ARBA" id="ARBA00008987"/>
    </source>
</evidence>
<evidence type="ECO:0000313" key="4">
    <source>
        <dbReference type="EMBL" id="EMC97204.1"/>
    </source>
</evidence>
<accession>M2NDB0</accession>
<dbReference type="SUPFAM" id="SSF52833">
    <property type="entry name" value="Thioredoxin-like"/>
    <property type="match status" value="1"/>
</dbReference>
<comment type="similarity">
    <text evidence="1">Belongs to the thioredoxin family.</text>
</comment>
<keyword evidence="2" id="KW-1015">Disulfide bond</keyword>